<dbReference type="SUPFAM" id="SSF47954">
    <property type="entry name" value="Cyclin-like"/>
    <property type="match status" value="2"/>
</dbReference>
<dbReference type="InterPro" id="IPR036915">
    <property type="entry name" value="Cyclin-like_sf"/>
</dbReference>
<dbReference type="GO" id="GO:0006357">
    <property type="term" value="P:regulation of transcription by RNA polymerase II"/>
    <property type="evidence" value="ECO:0007669"/>
    <property type="project" value="InterPro"/>
</dbReference>
<dbReference type="EMBL" id="GDKF01000720">
    <property type="protein sequence ID" value="JAT77902.1"/>
    <property type="molecule type" value="Transcribed_RNA"/>
</dbReference>
<evidence type="ECO:0000313" key="1">
    <source>
        <dbReference type="EMBL" id="JAT77902.1"/>
    </source>
</evidence>
<organism evidence="1">
    <name type="scientific">Auxenochlorella protothecoides</name>
    <name type="common">Green microalga</name>
    <name type="synonym">Chlorella protothecoides</name>
    <dbReference type="NCBI Taxonomy" id="3075"/>
    <lineage>
        <taxon>Eukaryota</taxon>
        <taxon>Viridiplantae</taxon>
        <taxon>Chlorophyta</taxon>
        <taxon>core chlorophytes</taxon>
        <taxon>Trebouxiophyceae</taxon>
        <taxon>Chlorellales</taxon>
        <taxon>Chlorellaceae</taxon>
        <taxon>Auxenochlorella</taxon>
    </lineage>
</organism>
<dbReference type="PANTHER" id="PTHR10026">
    <property type="entry name" value="CYCLIN"/>
    <property type="match status" value="1"/>
</dbReference>
<evidence type="ECO:0008006" key="2">
    <source>
        <dbReference type="Google" id="ProtNLM"/>
    </source>
</evidence>
<reference evidence="1" key="1">
    <citation type="submission" date="2015-08" db="EMBL/GenBank/DDBJ databases">
        <authorList>
            <person name="Babu N.S."/>
            <person name="Beckwith C.J."/>
            <person name="Beseler K.G."/>
            <person name="Brison A."/>
            <person name="Carone J.V."/>
            <person name="Caskin T.P."/>
            <person name="Diamond M."/>
            <person name="Durham M.E."/>
            <person name="Foxe J.M."/>
            <person name="Go M."/>
            <person name="Henderson B.A."/>
            <person name="Jones I.B."/>
            <person name="McGettigan J.A."/>
            <person name="Micheletti S.J."/>
            <person name="Nasrallah M.E."/>
            <person name="Ortiz D."/>
            <person name="Piller C.R."/>
            <person name="Privatt S.R."/>
            <person name="Schneider S.L."/>
            <person name="Sharp S."/>
            <person name="Smith T.C."/>
            <person name="Stanton J.D."/>
            <person name="Ullery H.E."/>
            <person name="Wilson R.J."/>
            <person name="Serrano M.G."/>
            <person name="Buck G."/>
            <person name="Lee V."/>
            <person name="Wang Y."/>
            <person name="Carvalho R."/>
            <person name="Voegtly L."/>
            <person name="Shi R."/>
            <person name="Duckworth R."/>
            <person name="Johnson A."/>
            <person name="Loviza R."/>
            <person name="Walstead R."/>
            <person name="Shah Z."/>
            <person name="Kiflezghi M."/>
            <person name="Wade K."/>
            <person name="Ball S.L."/>
            <person name="Bradley K.W."/>
            <person name="Asai D.J."/>
            <person name="Bowman C.A."/>
            <person name="Russell D.A."/>
            <person name="Pope W.H."/>
            <person name="Jacobs-Sera D."/>
            <person name="Hendrix R.W."/>
            <person name="Hatfull G.F."/>
        </authorList>
    </citation>
    <scope>NUCLEOTIDE SEQUENCE</scope>
</reference>
<proteinExistence type="predicted"/>
<sequence>MRHGPGTPAATTGQLIRAVGDVLSLPHRTVVTALYLYWRLQLATEEEGAGEGAAWTQERILPTVVFLAAKVEETCLVTNDLLNVASLLCASPSAYQRPPPDPLATPPPALVGGTYYAAKALLVLDEQRALRTLRFDLRVHHPHPHLLALAGARRAPRPLLAAALCLLGDALAGCACAARHRPGPLASAALHVASVLIAPRRRDGGPPCEPGPLEHGWWRALGLCDAQVEAAVDEVAGVAEAGLAGMGGECMDGGPGQLNIAVPDGPPAIEPHS</sequence>
<dbReference type="AlphaFoldDB" id="A0A1D2AFD2"/>
<dbReference type="GO" id="GO:0016538">
    <property type="term" value="F:cyclin-dependent protein serine/threonine kinase regulator activity"/>
    <property type="evidence" value="ECO:0007669"/>
    <property type="project" value="InterPro"/>
</dbReference>
<protein>
    <recommendedName>
        <fullName evidence="2">Cyclin N-terminal domain-containing protein</fullName>
    </recommendedName>
</protein>
<gene>
    <name evidence="1" type="ORF">g.12495</name>
</gene>
<name>A0A1D2AFD2_AUXPR</name>
<dbReference type="InterPro" id="IPR043198">
    <property type="entry name" value="Cyclin/Ssn8"/>
</dbReference>
<dbReference type="Gene3D" id="1.10.472.10">
    <property type="entry name" value="Cyclin-like"/>
    <property type="match status" value="1"/>
</dbReference>
<accession>A0A1D2AFD2</accession>